<evidence type="ECO:0000259" key="12">
    <source>
        <dbReference type="PROSITE" id="PS52019"/>
    </source>
</evidence>
<gene>
    <name evidence="13" type="ORF">PS467_40770</name>
</gene>
<dbReference type="Pfam" id="PF16197">
    <property type="entry name" value="KAsynt_C_assoc"/>
    <property type="match status" value="3"/>
</dbReference>
<dbReference type="CDD" id="cd00833">
    <property type="entry name" value="PKS"/>
    <property type="match status" value="3"/>
</dbReference>
<feature type="compositionally biased region" description="Acidic residues" evidence="9">
    <location>
        <begin position="3836"/>
        <end position="3847"/>
    </location>
</feature>
<feature type="region of interest" description="N-terminal hotdog fold" evidence="8">
    <location>
        <begin position="1994"/>
        <end position="2118"/>
    </location>
</feature>
<feature type="active site" description="Proton acceptor; for dehydratase activity" evidence="8">
    <location>
        <position position="2026"/>
    </location>
</feature>
<dbReference type="Gene3D" id="3.40.50.720">
    <property type="entry name" value="NAD(P)-binding Rossmann-like Domain"/>
    <property type="match status" value="1"/>
</dbReference>
<dbReference type="Gene3D" id="3.10.129.110">
    <property type="entry name" value="Polyketide synthase dehydratase"/>
    <property type="match status" value="1"/>
</dbReference>
<keyword evidence="2" id="KW-0596">Phosphopantetheine</keyword>
<comment type="pathway">
    <text evidence="1">Antibiotic biosynthesis.</text>
</comment>
<feature type="domain" description="Ketosynthase family 3 (KS3)" evidence="11">
    <location>
        <begin position="1096"/>
        <end position="1523"/>
    </location>
</feature>
<dbReference type="InterPro" id="IPR049552">
    <property type="entry name" value="PKS_DH_N"/>
</dbReference>
<feature type="region of interest" description="Disordered" evidence="9">
    <location>
        <begin position="915"/>
        <end position="1001"/>
    </location>
</feature>
<dbReference type="Gene3D" id="3.30.70.3290">
    <property type="match status" value="3"/>
</dbReference>
<feature type="region of interest" description="Disordered" evidence="9">
    <location>
        <begin position="433"/>
        <end position="476"/>
    </location>
</feature>
<keyword evidence="6" id="KW-0511">Multifunctional enzyme</keyword>
<evidence type="ECO:0000256" key="9">
    <source>
        <dbReference type="SAM" id="MobiDB-lite"/>
    </source>
</evidence>
<evidence type="ECO:0000256" key="4">
    <source>
        <dbReference type="ARBA" id="ARBA00022679"/>
    </source>
</evidence>
<feature type="domain" description="Ketosynthase family 3 (KS3)" evidence="11">
    <location>
        <begin position="2863"/>
        <end position="3290"/>
    </location>
</feature>
<dbReference type="SUPFAM" id="SSF55048">
    <property type="entry name" value="Probable ACP-binding domain of malonyl-CoA ACP transacylase"/>
    <property type="match status" value="3"/>
</dbReference>
<dbReference type="CDD" id="cd08956">
    <property type="entry name" value="KR_3_FAS_SDR_x"/>
    <property type="match status" value="1"/>
</dbReference>
<dbReference type="SUPFAM" id="SSF47336">
    <property type="entry name" value="ACP-like"/>
    <property type="match status" value="3"/>
</dbReference>
<dbReference type="Pfam" id="PF14765">
    <property type="entry name" value="PS-DH"/>
    <property type="match status" value="1"/>
</dbReference>
<dbReference type="Pfam" id="PF00550">
    <property type="entry name" value="PP-binding"/>
    <property type="match status" value="3"/>
</dbReference>
<dbReference type="InterPro" id="IPR050091">
    <property type="entry name" value="PKS_NRPS_Biosynth_Enz"/>
</dbReference>
<feature type="compositionally biased region" description="Pro residues" evidence="9">
    <location>
        <begin position="2117"/>
        <end position="2129"/>
    </location>
</feature>
<protein>
    <submittedName>
        <fullName evidence="13">SDR family NAD(P)-dependent oxidoreductase</fullName>
    </submittedName>
</protein>
<dbReference type="InterPro" id="IPR020841">
    <property type="entry name" value="PKS_Beta-ketoAc_synthase_dom"/>
</dbReference>
<feature type="domain" description="Carrier" evidence="10">
    <location>
        <begin position="2763"/>
        <end position="2840"/>
    </location>
</feature>
<feature type="compositionally biased region" description="Low complexity" evidence="9">
    <location>
        <begin position="2332"/>
        <end position="2346"/>
    </location>
</feature>
<dbReference type="SUPFAM" id="SSF53901">
    <property type="entry name" value="Thiolase-like"/>
    <property type="match status" value="3"/>
</dbReference>
<dbReference type="InterPro" id="IPR001227">
    <property type="entry name" value="Ac_transferase_dom_sf"/>
</dbReference>
<evidence type="ECO:0000313" key="14">
    <source>
        <dbReference type="Proteomes" id="UP001305606"/>
    </source>
</evidence>
<feature type="compositionally biased region" description="Low complexity" evidence="9">
    <location>
        <begin position="1082"/>
        <end position="1091"/>
    </location>
</feature>
<dbReference type="InterPro" id="IPR020806">
    <property type="entry name" value="PKS_PP-bd"/>
</dbReference>
<dbReference type="PROSITE" id="PS52004">
    <property type="entry name" value="KS3_2"/>
    <property type="match status" value="3"/>
</dbReference>
<feature type="region of interest" description="Disordered" evidence="9">
    <location>
        <begin position="2090"/>
        <end position="2129"/>
    </location>
</feature>
<organism evidence="13 14">
    <name type="scientific">Streptomyces luomodiensis</name>
    <dbReference type="NCBI Taxonomy" id="3026192"/>
    <lineage>
        <taxon>Bacteria</taxon>
        <taxon>Bacillati</taxon>
        <taxon>Actinomycetota</taxon>
        <taxon>Actinomycetes</taxon>
        <taxon>Kitasatosporales</taxon>
        <taxon>Streptomycetaceae</taxon>
        <taxon>Streptomyces</taxon>
    </lineage>
</organism>
<dbReference type="PROSITE" id="PS00012">
    <property type="entry name" value="PHOSPHOPANTETHEINE"/>
    <property type="match status" value="2"/>
</dbReference>
<dbReference type="InterPro" id="IPR020807">
    <property type="entry name" value="PKS_DH"/>
</dbReference>
<name>A0ABY9V9C6_9ACTN</name>
<proteinExistence type="predicted"/>
<reference evidence="13 14" key="1">
    <citation type="submission" date="2023-02" db="EMBL/GenBank/DDBJ databases">
        <title>Streptomyces sp. SCA4-21 with antifungal activity against Fusarium oxysporum f. sp. cubense, Streptomyces sp. SCA2-17 with antifungal activity against Fusarium oxysporum f. sp. cubense.</title>
        <authorList>
            <person name="Qi D."/>
        </authorList>
    </citation>
    <scope>NUCLEOTIDE SEQUENCE [LARGE SCALE GENOMIC DNA]</scope>
    <source>
        <strain evidence="13 14">SCA4-21</strain>
    </source>
</reference>
<evidence type="ECO:0000256" key="5">
    <source>
        <dbReference type="ARBA" id="ARBA00023194"/>
    </source>
</evidence>
<dbReference type="Pfam" id="PF22953">
    <property type="entry name" value="SpnB_Rossmann"/>
    <property type="match status" value="1"/>
</dbReference>
<dbReference type="Gene3D" id="1.10.1200.10">
    <property type="entry name" value="ACP-like"/>
    <property type="match status" value="3"/>
</dbReference>
<dbReference type="InterPro" id="IPR042104">
    <property type="entry name" value="PKS_dehydratase_sf"/>
</dbReference>
<sequence length="3863" mass="399285">MAVDVHDEPRPPEPVAVVGIACRLPGAPDPGAFWQLLREGRGAVAEAPADRWSDAPVRLRRGGFLDRVEDFDADFFGVTPREAAAMDPQQRLALELGWESLENARIVPSRLRGTRFGIFFGAVADDYARLTAGAGPEAVSPHTLAGLGRSLIANRLSYLLGSRGASMTVDTGQSSSLVAVHLACESLRSGQCDLALAGGVQLNLSGAATADVERFGALSPDGECFTFDARANGYVRGEGGAVVVLKPLRRALADGDDIWCVIRGGAVNNDGGGPALTHPEPDAQREVIEEAYRQAGVDPAAVQYVELHGTGTRAGDPVEAEALGAALGALRPADRPLHVGSVKTNVGHLEAAAGITGLLKVVLALREGELPASRNYRTPNPRIPMDEWRLRVHDRLGPWPSPDAPLIAGVSSFGMGGTNCHLVLAAAPDPADLPDATAPAPADTGAAPAPGSGPAPADAPAPASAQDPASAGHALPLPYAVSGRDAEALRAQARHLARWVEERPGVPPAALAASLLTTRTAFPARAVVVAGDRATLRTRLDALGRGAEGAGTAVGQATGGDVAVLFSGQGAQRPGMGRELYAAHPAFASAFDEVCAHFDALLDRPLREVLWAGPGSPDADAVHRTEYAQPGLFAIEVALHRFVTGLGVRPALLLGHSIGELAAAHVAGVLTLPDACALVAARGRLMQALPGGGAMAAVEAGEDEVRAALDNDGLTDRVSVAAVNGPRAVVISGDAEAVDGLAERWRAEGRRTRRLRVSHAFHSPRMEGMLDAFRTVAESLSYAPPRLPVVSDLTGDIATAAELCDPAYWVRHVRDSVRFADGVRRLDAAGVTTYLELGPDTVLTAAARSTVPEGRRFLGALRAGRPEPETLVEALAGLHVAGAEVDLTALTGRGGQVALPTYAFRRRRHWLPAAPAAGQAASGGSVPEETALAAPVPGDSGPAAPVPQAAAPAGSVTGQATPAALSAPTQGPATSAGATSGKTAQTAPASGRTARPAEDPLDLVRRHTAAVIGSDAPGEIPADAAFRDIGVTSIIAVELRDRLAAAIGRALPETLVFEYPTPGRLARHLSTGADTADEPPAADESPAAAESTDPDDDPVVIVGMACRFPGGVRSPEDLWRIVADGVDAIGPFPTDRGWDVDRLYDPDPRRRGSSYVREGGFLAGIAEFDAAFFGISPREAAALDPQQRLLLETSWESLERSGIDPGSLRDSDTGVFVGATFQEYGPRMGEDSDGSDGYLYTGTTPSVASGRIAYVLGLRGPAVTVDTACSASLVALHTAARALRAGECALALAGGVTVMPTAGVFAELSRLGGLSPDGRSKAFSAAADGTGWAEGAGMLVLERLSAARRHGHPVLAVLRGSAINSDGASNGLTAPNGAAQRHVIRAALHTANLTGADVDAVEAHGTGTRLGDPIEANALLATYGQDRPEGRPLWLGSLKSNIGHTQSAAGVAGVIKMTMALRHGVLPRTLHADEPSPSVDWSAGTVRLLTEPVDWAGAEGRPRRAGVSSFGISGTNAHLILEEAPPPADPEPPRAAAGPVAWPLSAKTPAALRAQAAQLLDHLAAHPGTDPADVAFSLAHGRADFPHRAVAVATDHDGFAAALDALATDTPAGGVVHGTAADHGRVAFVFPGHGSQWPGMANALYEQAPAFADKLRECAAVIDPLVGWSLLDTVLGREGAADQEHSDVAQPVLFSVMVSLAALWEAHGVRPAAVVGHSQGELAAACVAGVLTLEDAATVVVRRSRLFAQELPGRGMMAAVELSADGVRRRIAERNAPVDLAVVNGPTAVTVAGEPDEIERFVADCKADGIRARVVVRAGASHCALVEPLREPLRELLDGIPHHPPRIALYSTVTGGPLGADDLNPGYWFRNAREPVDFQAAVVALLGHGHRAFVECSPHPLLLSALLDTADEIGHQPAAVGTLRRGEGGRERFLRSLAEAHVRGLAVDWDAPLDGTGARRTDLPTYPFQRRHHWLSPATGPSDVAAAGLAPADHPLLGAVLTAVDGDRTVLTGRLSPRSPAWLADHAVGGTALMPGTAYVEVALRAGDEVGCSGIEELTVERPLLLPEGTAVQLRVTVGALDAHHTRPVDVHARPDTGDDEPWTRHATGSLTTAAPSPQPPAAWPPPGAEPVDVTAFYADREADGYGYGPAFRGLRAAWRLGDEMYAEVALDQAHHADARRYAVHPALLDAALHAELLRTPATGAGMVRLPFTWSGVRVPAAGATTLRVRVAPAGGDAVSVTATDPAGRPVAAVDSLLMRPVPAADLTAVTTGGGALYALDWQPLPAGAATAAGADLRIVTPADDAAGPGGLPDAGAAVPRAGYGPGSGAMPDAASSAGQAPGPGDLPEARDAAPAAGRGAAHARAAAARGLTALHAWLTDAHSPAARLVVLTRGAVAVRGPADVSDPAGAALWGLVRSAQAEHPDQFVLVDADAAADEAAVRRAAALAVAAGENQAAIRDGAILVPRLVRTAGADRTAADPTGTHLITGGLGSLGGDLARHLVAAGARHLVLTGRRGADTPGAAELAAELTAAGADVSVRACDVTDRAALAAVIADIPATHPLTGVYHLAGAADDAPLDAMTPERLDAVLRPKADGAVHLDELTRDLPLTAFVLFSSAVGVLGLPAQSAYAAANTFLDALAHRRRARGVPGVSLAWGLWERPSGLGSLADADLARLRRSGLAPMSTADGLTLFAAALGGDRTLVVPARLDLAALRDRAGENTLPPLLRGLVRAPARALAAETAEVSGEAGRLAGLSRADQDRHLLDLVRGHAATALGYDAADRDTIHPDRAFRESGFDSLTVVELRNRLRSATGLPLPATLLFDYPTPAALAAHLRERLLGDAPAPAAEAGGTTTAAAPAGEDPIAIVAMAGRFPGDVRGPEDLWRLVGDGADAVGEFPTDRGWDTGRLFAEDPEGTGRSATRHGGFLYDAGHFDAALFGISPREALAMDPQQRLLLEVAWETWERAGIPVADIRESSTGVFMGVAYHDYAARAERLPDGVEGYLMTGSAGSVASGRIAYTFGLRGPAITVDTACSSSLVALHLAVQALRNGECAMALAGGVSVMATPTTFVEFSRQQGLAVDGRCKSYGAGADGTGWSEGVGVLLVEKLSDARRLGHPVVGVVRGSALNQDGASNGLTAPSGPAQERVIRAAWADAGITGADVDVVEGHGTGTRLGDPIEAQALLATYGRDRGDRGPLWLGSLKSNIGHTQAAAGVAGVIKVLQAMRYERMPRTLHAEEPSPEVDWEAGDVRLLAEARPWPRTPDRVRRAGVSSFGISGTNAHVIIEEPPAEPVPEPAEPAETGTPALPFVVSAGSAAALRGQVERLSTRLGEGTADPLDVAYSLAVSRSPLAYRTAVVAHTSAEAVERLARATSDLASADRRVAVVFSGQGARRAAPGRALSAAFPVFRRVFADVCGRFSPELAQTLWSGDGAEQERTEVAQPALFAYQVALFRLVESWGVRPSVVAGHSVGEIAAAHVAGVLSLDDAVVLVGERARLMRELPAGGVMVAVAAPEERVRALLTEEVAIAAVNGPESVVVSGAQAAVGAVVAGLGDVRHRRLRVSHAFHSPLMDPMLDAFAAALREVTLREPRMPVVSGLLGRPVEPGELSDPGYWVRHVREPVRFADAVAAMRADGVDVFVEAGPDGTLTGLLTEVPVAVPLIRRDADEAAGAVSALTRLFAAGVPVDWEGFFAGRGARPTDLPTYAFDHQHYWIADGAPPATVAAAPTAAPTDPGFRERLAGLPAADRGPYVLQAVCEQTAAVLGHADPDAVDPERPFHEMGFDSLTAVELRNRINRLSGLALSATLVFDHPTPAALAEHLRTELRPGPDPAPDDPAPDDPSLDDLFAYVDSELGPEAE</sequence>
<dbReference type="Pfam" id="PF02801">
    <property type="entry name" value="Ketoacyl-synt_C"/>
    <property type="match status" value="3"/>
</dbReference>
<dbReference type="InterPro" id="IPR013968">
    <property type="entry name" value="PKS_KR"/>
</dbReference>
<keyword evidence="4" id="KW-0808">Transferase</keyword>
<dbReference type="InterPro" id="IPR014043">
    <property type="entry name" value="Acyl_transferase_dom"/>
</dbReference>
<evidence type="ECO:0000256" key="8">
    <source>
        <dbReference type="PROSITE-ProRule" id="PRU01363"/>
    </source>
</evidence>
<dbReference type="PROSITE" id="PS00606">
    <property type="entry name" value="KS3_1"/>
    <property type="match status" value="2"/>
</dbReference>
<dbReference type="PROSITE" id="PS52019">
    <property type="entry name" value="PKS_MFAS_DH"/>
    <property type="match status" value="1"/>
</dbReference>
<feature type="domain" description="PKS/mFAS DH" evidence="12">
    <location>
        <begin position="1994"/>
        <end position="2268"/>
    </location>
</feature>
<feature type="compositionally biased region" description="Low complexity" evidence="9">
    <location>
        <begin position="942"/>
        <end position="953"/>
    </location>
</feature>
<feature type="compositionally biased region" description="Low complexity" evidence="9">
    <location>
        <begin position="460"/>
        <end position="471"/>
    </location>
</feature>
<keyword evidence="7" id="KW-0012">Acyltransferase</keyword>
<dbReference type="InterPro" id="IPR014031">
    <property type="entry name" value="Ketoacyl_synth_C"/>
</dbReference>
<dbReference type="RefSeq" id="WP_311039553.1">
    <property type="nucleotide sequence ID" value="NZ_CP117522.1"/>
</dbReference>
<dbReference type="InterPro" id="IPR032821">
    <property type="entry name" value="PKS_assoc"/>
</dbReference>
<feature type="domain" description="Ketosynthase family 3 (KS3)" evidence="11">
    <location>
        <begin position="12"/>
        <end position="426"/>
    </location>
</feature>
<keyword evidence="5" id="KW-0045">Antibiotic biosynthesis</keyword>
<evidence type="ECO:0000259" key="11">
    <source>
        <dbReference type="PROSITE" id="PS52004"/>
    </source>
</evidence>
<feature type="domain" description="Carrier" evidence="10">
    <location>
        <begin position="3754"/>
        <end position="3829"/>
    </location>
</feature>
<dbReference type="Pfam" id="PF08659">
    <property type="entry name" value="KR"/>
    <property type="match status" value="1"/>
</dbReference>
<dbReference type="InterPro" id="IPR006162">
    <property type="entry name" value="Ppantetheine_attach_site"/>
</dbReference>
<dbReference type="SMART" id="SM00822">
    <property type="entry name" value="PKS_KR"/>
    <property type="match status" value="1"/>
</dbReference>
<dbReference type="InterPro" id="IPR014030">
    <property type="entry name" value="Ketoacyl_synth_N"/>
</dbReference>
<feature type="region of interest" description="Disordered" evidence="9">
    <location>
        <begin position="3827"/>
        <end position="3863"/>
    </location>
</feature>
<keyword evidence="14" id="KW-1185">Reference proteome</keyword>
<dbReference type="Gene3D" id="3.40.47.10">
    <property type="match status" value="3"/>
</dbReference>
<dbReference type="SMART" id="SM00827">
    <property type="entry name" value="PKS_AT"/>
    <property type="match status" value="3"/>
</dbReference>
<dbReference type="InterPro" id="IPR009081">
    <property type="entry name" value="PP-bd_ACP"/>
</dbReference>
<dbReference type="InterPro" id="IPR018201">
    <property type="entry name" value="Ketoacyl_synth_AS"/>
</dbReference>
<feature type="compositionally biased region" description="Low complexity" evidence="9">
    <location>
        <begin position="433"/>
        <end position="450"/>
    </location>
</feature>
<feature type="region of interest" description="C-terminal hotdog fold" evidence="8">
    <location>
        <begin position="2129"/>
        <end position="2268"/>
    </location>
</feature>
<evidence type="ECO:0000313" key="13">
    <source>
        <dbReference type="EMBL" id="WNF01232.1"/>
    </source>
</evidence>
<feature type="active site" description="Proton donor; for dehydratase activity" evidence="8">
    <location>
        <position position="2190"/>
    </location>
</feature>
<dbReference type="Pfam" id="PF00698">
    <property type="entry name" value="Acyl_transf_1"/>
    <property type="match status" value="3"/>
</dbReference>
<dbReference type="EMBL" id="CP117522">
    <property type="protein sequence ID" value="WNF01232.1"/>
    <property type="molecule type" value="Genomic_DNA"/>
</dbReference>
<dbReference type="SMART" id="SM00823">
    <property type="entry name" value="PKS_PP"/>
    <property type="match status" value="3"/>
</dbReference>
<evidence type="ECO:0000256" key="1">
    <source>
        <dbReference type="ARBA" id="ARBA00004792"/>
    </source>
</evidence>
<accession>A0ABY9V9C6</accession>
<dbReference type="PANTHER" id="PTHR43775:SF51">
    <property type="entry name" value="INACTIVE PHENOLPHTHIOCEROL SYNTHESIS POLYKETIDE SYNTHASE TYPE I PKS1-RELATED"/>
    <property type="match status" value="1"/>
</dbReference>
<dbReference type="InterPro" id="IPR049551">
    <property type="entry name" value="PKS_DH_C"/>
</dbReference>
<dbReference type="Proteomes" id="UP001305606">
    <property type="component" value="Chromosome"/>
</dbReference>
<dbReference type="PANTHER" id="PTHR43775">
    <property type="entry name" value="FATTY ACID SYNTHASE"/>
    <property type="match status" value="1"/>
</dbReference>
<evidence type="ECO:0000256" key="3">
    <source>
        <dbReference type="ARBA" id="ARBA00022553"/>
    </source>
</evidence>
<dbReference type="InterPro" id="IPR016036">
    <property type="entry name" value="Malonyl_transacylase_ACP-bd"/>
</dbReference>
<dbReference type="Pfam" id="PF00109">
    <property type="entry name" value="ketoacyl-synt"/>
    <property type="match status" value="3"/>
</dbReference>
<dbReference type="InterPro" id="IPR057326">
    <property type="entry name" value="KR_dom"/>
</dbReference>
<dbReference type="InterPro" id="IPR049900">
    <property type="entry name" value="PKS_mFAS_DH"/>
</dbReference>
<feature type="region of interest" description="Disordered" evidence="9">
    <location>
        <begin position="2311"/>
        <end position="2359"/>
    </location>
</feature>
<dbReference type="InterPro" id="IPR016035">
    <property type="entry name" value="Acyl_Trfase/lysoPLipase"/>
</dbReference>
<dbReference type="Gene3D" id="3.40.366.10">
    <property type="entry name" value="Malonyl-Coenzyme A Acyl Carrier Protein, domain 2"/>
    <property type="match status" value="3"/>
</dbReference>
<feature type="compositionally biased region" description="Low complexity" evidence="9">
    <location>
        <begin position="967"/>
        <end position="987"/>
    </location>
</feature>
<feature type="region of interest" description="Disordered" evidence="9">
    <location>
        <begin position="1067"/>
        <end position="1096"/>
    </location>
</feature>
<dbReference type="SMART" id="SM00825">
    <property type="entry name" value="PKS_KS"/>
    <property type="match status" value="3"/>
</dbReference>
<feature type="compositionally biased region" description="Low complexity" evidence="9">
    <location>
        <begin position="915"/>
        <end position="925"/>
    </location>
</feature>
<dbReference type="SUPFAM" id="SSF51735">
    <property type="entry name" value="NAD(P)-binding Rossmann-fold domains"/>
    <property type="match status" value="2"/>
</dbReference>
<dbReference type="InterPro" id="IPR036291">
    <property type="entry name" value="NAD(P)-bd_dom_sf"/>
</dbReference>
<dbReference type="InterPro" id="IPR016039">
    <property type="entry name" value="Thiolase-like"/>
</dbReference>
<dbReference type="Pfam" id="PF21089">
    <property type="entry name" value="PKS_DH_N"/>
    <property type="match status" value="1"/>
</dbReference>
<evidence type="ECO:0000259" key="10">
    <source>
        <dbReference type="PROSITE" id="PS50075"/>
    </source>
</evidence>
<keyword evidence="3" id="KW-0597">Phosphoprotein</keyword>
<dbReference type="SMART" id="SM00826">
    <property type="entry name" value="PKS_DH"/>
    <property type="match status" value="1"/>
</dbReference>
<evidence type="ECO:0000256" key="2">
    <source>
        <dbReference type="ARBA" id="ARBA00022450"/>
    </source>
</evidence>
<evidence type="ECO:0000256" key="6">
    <source>
        <dbReference type="ARBA" id="ARBA00023268"/>
    </source>
</evidence>
<dbReference type="InterPro" id="IPR036736">
    <property type="entry name" value="ACP-like_sf"/>
</dbReference>
<dbReference type="SMART" id="SM01294">
    <property type="entry name" value="PKS_PP_betabranch"/>
    <property type="match status" value="3"/>
</dbReference>
<dbReference type="SUPFAM" id="SSF52151">
    <property type="entry name" value="FabD/lysophospholipase-like"/>
    <property type="match status" value="3"/>
</dbReference>
<evidence type="ECO:0000256" key="7">
    <source>
        <dbReference type="ARBA" id="ARBA00023315"/>
    </source>
</evidence>
<dbReference type="PROSITE" id="PS50075">
    <property type="entry name" value="CARRIER"/>
    <property type="match status" value="3"/>
</dbReference>
<feature type="domain" description="Carrier" evidence="10">
    <location>
        <begin position="995"/>
        <end position="1073"/>
    </location>
</feature>
<dbReference type="InterPro" id="IPR055123">
    <property type="entry name" value="SpnB-like_Rossmann"/>
</dbReference>